<dbReference type="Proteomes" id="UP000011885">
    <property type="component" value="Unassembled WGS sequence"/>
</dbReference>
<sequence>MKCHELAEHLSRERPDLPPIEIARLCLILLNADEGDEQLADPEKRMAAWQHASFRFDAATDQYGAVVDELDQLFGDEPIQFQPDQLWTLLRAVKVQSQMLELYTDQMALA</sequence>
<protein>
    <submittedName>
        <fullName evidence="1">Uncharacterized protein</fullName>
    </submittedName>
</protein>
<dbReference type="RefSeq" id="WP_008688186.1">
    <property type="nucleotide sequence ID" value="NZ_ANOH01000443.1"/>
</dbReference>
<accession>M5U311</accession>
<evidence type="ECO:0000313" key="2">
    <source>
        <dbReference type="Proteomes" id="UP000011885"/>
    </source>
</evidence>
<dbReference type="AlphaFoldDB" id="M5U311"/>
<keyword evidence="2" id="KW-1185">Reference proteome</keyword>
<dbReference type="OrthoDB" id="282455at2"/>
<dbReference type="EMBL" id="ANOH01000443">
    <property type="protein sequence ID" value="EMI52231.1"/>
    <property type="molecule type" value="Genomic_DNA"/>
</dbReference>
<evidence type="ECO:0000313" key="1">
    <source>
        <dbReference type="EMBL" id="EMI52231.1"/>
    </source>
</evidence>
<proteinExistence type="predicted"/>
<organism evidence="1 2">
    <name type="scientific">Rhodopirellula sallentina SM41</name>
    <dbReference type="NCBI Taxonomy" id="1263870"/>
    <lineage>
        <taxon>Bacteria</taxon>
        <taxon>Pseudomonadati</taxon>
        <taxon>Planctomycetota</taxon>
        <taxon>Planctomycetia</taxon>
        <taxon>Pirellulales</taxon>
        <taxon>Pirellulaceae</taxon>
        <taxon>Rhodopirellula</taxon>
    </lineage>
</organism>
<reference evidence="1 2" key="1">
    <citation type="journal article" date="2013" name="Mar. Genomics">
        <title>Expression of sulfatases in Rhodopirellula baltica and the diversity of sulfatases in the genus Rhodopirellula.</title>
        <authorList>
            <person name="Wegner C.E."/>
            <person name="Richter-Heitmann T."/>
            <person name="Klindworth A."/>
            <person name="Klockow C."/>
            <person name="Richter M."/>
            <person name="Achstetter T."/>
            <person name="Glockner F.O."/>
            <person name="Harder J."/>
        </authorList>
    </citation>
    <scope>NUCLEOTIDE SEQUENCE [LARGE SCALE GENOMIC DNA]</scope>
    <source>
        <strain evidence="1 2">SM41</strain>
    </source>
</reference>
<dbReference type="PATRIC" id="fig|1263870.3.peg.6723"/>
<gene>
    <name evidence="1" type="ORF">RSSM_06345</name>
</gene>
<name>M5U311_9BACT</name>
<comment type="caution">
    <text evidence="1">The sequence shown here is derived from an EMBL/GenBank/DDBJ whole genome shotgun (WGS) entry which is preliminary data.</text>
</comment>